<feature type="region of interest" description="Disordered" evidence="2">
    <location>
        <begin position="44"/>
        <end position="64"/>
    </location>
</feature>
<dbReference type="Proteomes" id="UP000265180">
    <property type="component" value="Chromosome 21"/>
</dbReference>
<feature type="compositionally biased region" description="Basic and acidic residues" evidence="2">
    <location>
        <begin position="92"/>
        <end position="103"/>
    </location>
</feature>
<evidence type="ECO:0000256" key="2">
    <source>
        <dbReference type="SAM" id="MobiDB-lite"/>
    </source>
</evidence>
<protein>
    <submittedName>
        <fullName evidence="3">Uncharacterized protein</fullName>
    </submittedName>
</protein>
<organism evidence="3 4">
    <name type="scientific">Oryzias latipes</name>
    <name type="common">Japanese rice fish</name>
    <name type="synonym">Japanese killifish</name>
    <dbReference type="NCBI Taxonomy" id="8090"/>
    <lineage>
        <taxon>Eukaryota</taxon>
        <taxon>Metazoa</taxon>
        <taxon>Chordata</taxon>
        <taxon>Craniata</taxon>
        <taxon>Vertebrata</taxon>
        <taxon>Euteleostomi</taxon>
        <taxon>Actinopterygii</taxon>
        <taxon>Neopterygii</taxon>
        <taxon>Teleostei</taxon>
        <taxon>Neoteleostei</taxon>
        <taxon>Acanthomorphata</taxon>
        <taxon>Ovalentaria</taxon>
        <taxon>Atherinomorphae</taxon>
        <taxon>Beloniformes</taxon>
        <taxon>Adrianichthyidae</taxon>
        <taxon>Oryziinae</taxon>
        <taxon>Oryzias</taxon>
    </lineage>
</organism>
<evidence type="ECO:0000256" key="1">
    <source>
        <dbReference type="SAM" id="Coils"/>
    </source>
</evidence>
<name>A0A3P9MET9_ORYLA</name>
<reference evidence="3" key="3">
    <citation type="submission" date="2025-08" db="UniProtKB">
        <authorList>
            <consortium name="Ensembl"/>
        </authorList>
    </citation>
    <scope>IDENTIFICATION</scope>
    <source>
        <strain evidence="3">HNI</strain>
    </source>
</reference>
<feature type="region of interest" description="Disordered" evidence="2">
    <location>
        <begin position="1"/>
        <end position="26"/>
    </location>
</feature>
<feature type="compositionally biased region" description="Acidic residues" evidence="2">
    <location>
        <begin position="1"/>
        <end position="10"/>
    </location>
</feature>
<reference evidence="3" key="4">
    <citation type="submission" date="2025-09" db="UniProtKB">
        <authorList>
            <consortium name="Ensembl"/>
        </authorList>
    </citation>
    <scope>IDENTIFICATION</scope>
    <source>
        <strain evidence="3">HNI</strain>
    </source>
</reference>
<feature type="compositionally biased region" description="Basic and acidic residues" evidence="2">
    <location>
        <begin position="44"/>
        <end position="53"/>
    </location>
</feature>
<keyword evidence="1" id="KW-0175">Coiled coil</keyword>
<evidence type="ECO:0000313" key="4">
    <source>
        <dbReference type="Proteomes" id="UP000265180"/>
    </source>
</evidence>
<evidence type="ECO:0000313" key="3">
    <source>
        <dbReference type="Ensembl" id="ENSORLP00020031334.1"/>
    </source>
</evidence>
<sequence>MLLDCTDDAAVDPPSEKTTAETVHPTVSSTTQIKVFNVKLEKESQSLKEENRTVEPGTFSTNTTQSLNAQSLKTTEIKQEKNSQGEENMQNGERHVEKSTTEKQQDDLLELLQDAIQERDSFKEELQKVTCQLQEMQKKLMYNCFFFHPFSLIELRQNVGRLLVSSMPALELDQVNYECNVIDEILEQYLSSLDSN</sequence>
<reference evidence="3 4" key="2">
    <citation type="submission" date="2017-04" db="EMBL/GenBank/DDBJ databases">
        <title>CpG methylation of centromeres and impact of large insertions on vertebrate speciation.</title>
        <authorList>
            <person name="Ichikawa K."/>
            <person name="Yoshimura J."/>
            <person name="Morishita S."/>
        </authorList>
    </citation>
    <scope>NUCLEOTIDE SEQUENCE</scope>
    <source>
        <strain evidence="3 4">HNI</strain>
    </source>
</reference>
<feature type="coiled-coil region" evidence="1">
    <location>
        <begin position="105"/>
        <end position="139"/>
    </location>
</feature>
<accession>A0A3P9MET9</accession>
<dbReference type="Ensembl" id="ENSORLT00020023289.1">
    <property type="protein sequence ID" value="ENSORLP00020031334.1"/>
    <property type="gene ID" value="ENSORLG00020016302.1"/>
</dbReference>
<dbReference type="AlphaFoldDB" id="A0A3P9MET9"/>
<feature type="region of interest" description="Disordered" evidence="2">
    <location>
        <begin position="76"/>
        <end position="103"/>
    </location>
</feature>
<proteinExistence type="predicted"/>
<reference key="1">
    <citation type="journal article" date="2007" name="Nature">
        <title>The medaka draft genome and insights into vertebrate genome evolution.</title>
        <authorList>
            <person name="Kasahara M."/>
            <person name="Naruse K."/>
            <person name="Sasaki S."/>
            <person name="Nakatani Y."/>
            <person name="Qu W."/>
            <person name="Ahsan B."/>
            <person name="Yamada T."/>
            <person name="Nagayasu Y."/>
            <person name="Doi K."/>
            <person name="Kasai Y."/>
            <person name="Jindo T."/>
            <person name="Kobayashi D."/>
            <person name="Shimada A."/>
            <person name="Toyoda A."/>
            <person name="Kuroki Y."/>
            <person name="Fujiyama A."/>
            <person name="Sasaki T."/>
            <person name="Shimizu A."/>
            <person name="Asakawa S."/>
            <person name="Shimizu N."/>
            <person name="Hashimoto S."/>
            <person name="Yang J."/>
            <person name="Lee Y."/>
            <person name="Matsushima K."/>
            <person name="Sugano S."/>
            <person name="Sakaizumi M."/>
            <person name="Narita T."/>
            <person name="Ohishi K."/>
            <person name="Haga S."/>
            <person name="Ohta F."/>
            <person name="Nomoto H."/>
            <person name="Nogata K."/>
            <person name="Morishita T."/>
            <person name="Endo T."/>
            <person name="Shin-I T."/>
            <person name="Takeda H."/>
            <person name="Morishita S."/>
            <person name="Kohara Y."/>
        </authorList>
    </citation>
    <scope>NUCLEOTIDE SEQUENCE [LARGE SCALE GENOMIC DNA]</scope>
    <source>
        <strain>Hd-rR</strain>
    </source>
</reference>